<gene>
    <name evidence="1" type="ORF">FBU59_005000</name>
</gene>
<feature type="non-terminal residue" evidence="1">
    <location>
        <position position="285"/>
    </location>
</feature>
<keyword evidence="2" id="KW-1185">Reference proteome</keyword>
<organism evidence="1 2">
    <name type="scientific">Linderina macrospora</name>
    <dbReference type="NCBI Taxonomy" id="4868"/>
    <lineage>
        <taxon>Eukaryota</taxon>
        <taxon>Fungi</taxon>
        <taxon>Fungi incertae sedis</taxon>
        <taxon>Zoopagomycota</taxon>
        <taxon>Kickxellomycotina</taxon>
        <taxon>Kickxellomycetes</taxon>
        <taxon>Kickxellales</taxon>
        <taxon>Kickxellaceae</taxon>
        <taxon>Linderina</taxon>
    </lineage>
</organism>
<evidence type="ECO:0000313" key="2">
    <source>
        <dbReference type="Proteomes" id="UP001150603"/>
    </source>
</evidence>
<evidence type="ECO:0000313" key="1">
    <source>
        <dbReference type="EMBL" id="KAJ1936607.1"/>
    </source>
</evidence>
<comment type="caution">
    <text evidence="1">The sequence shown here is derived from an EMBL/GenBank/DDBJ whole genome shotgun (WGS) entry which is preliminary data.</text>
</comment>
<accession>A0ACC1J442</accession>
<dbReference type="Proteomes" id="UP001150603">
    <property type="component" value="Unassembled WGS sequence"/>
</dbReference>
<sequence length="285" mass="31204">MSPAPLAKKAPSLNTVATAAASQQSAMEKMYQSAYLKLLNNPAEVLRKLSPPVDLAAVLKTRGASSEELGRSEMLLTVLKALTKSQASQLASMYDQEMKARSGGLPAISTSGLRTPTGARSGEVSPSVASMSGGESDTHQHSTPGTGMETPKKRKYNKTGKYSVKKRMTSTDPQAVSSAPSTPTGGRERLALHQMQPARTEHPDLRRFAALSIEQRRQRPEEIAHREEVGRRFCEALAMDRQMVQNPDWRTPFRNTKDAIERLLPFHVYQYSDRALDAGIAAAER</sequence>
<dbReference type="EMBL" id="JANBPW010003818">
    <property type="protein sequence ID" value="KAJ1936607.1"/>
    <property type="molecule type" value="Genomic_DNA"/>
</dbReference>
<proteinExistence type="predicted"/>
<reference evidence="1" key="1">
    <citation type="submission" date="2022-07" db="EMBL/GenBank/DDBJ databases">
        <title>Phylogenomic reconstructions and comparative analyses of Kickxellomycotina fungi.</title>
        <authorList>
            <person name="Reynolds N.K."/>
            <person name="Stajich J.E."/>
            <person name="Barry K."/>
            <person name="Grigoriev I.V."/>
            <person name="Crous P."/>
            <person name="Smith M.E."/>
        </authorList>
    </citation>
    <scope>NUCLEOTIDE SEQUENCE</scope>
    <source>
        <strain evidence="1">NRRL 5244</strain>
    </source>
</reference>
<protein>
    <submittedName>
        <fullName evidence="1">Uncharacterized protein</fullName>
    </submittedName>
</protein>
<name>A0ACC1J442_9FUNG</name>